<dbReference type="EMBL" id="CAJNNW010012009">
    <property type="protein sequence ID" value="CAE8653845.1"/>
    <property type="molecule type" value="Genomic_DNA"/>
</dbReference>
<gene>
    <name evidence="1" type="ORF">PGLA2088_LOCUS10651</name>
</gene>
<dbReference type="AlphaFoldDB" id="A0A813IP95"/>
<evidence type="ECO:0000313" key="1">
    <source>
        <dbReference type="EMBL" id="CAE8653845.1"/>
    </source>
</evidence>
<name>A0A813IP95_POLGL</name>
<evidence type="ECO:0000313" key="2">
    <source>
        <dbReference type="Proteomes" id="UP000626109"/>
    </source>
</evidence>
<protein>
    <submittedName>
        <fullName evidence="1">Uncharacterized protein</fullName>
    </submittedName>
</protein>
<feature type="non-terminal residue" evidence="1">
    <location>
        <position position="1"/>
    </location>
</feature>
<comment type="caution">
    <text evidence="1">The sequence shown here is derived from an EMBL/GenBank/DDBJ whole genome shotgun (WGS) entry which is preliminary data.</text>
</comment>
<organism evidence="1 2">
    <name type="scientific">Polarella glacialis</name>
    <name type="common">Dinoflagellate</name>
    <dbReference type="NCBI Taxonomy" id="89957"/>
    <lineage>
        <taxon>Eukaryota</taxon>
        <taxon>Sar</taxon>
        <taxon>Alveolata</taxon>
        <taxon>Dinophyceae</taxon>
        <taxon>Suessiales</taxon>
        <taxon>Suessiaceae</taxon>
        <taxon>Polarella</taxon>
    </lineage>
</organism>
<reference evidence="1" key="1">
    <citation type="submission" date="2021-02" db="EMBL/GenBank/DDBJ databases">
        <authorList>
            <person name="Dougan E. K."/>
            <person name="Rhodes N."/>
            <person name="Thang M."/>
            <person name="Chan C."/>
        </authorList>
    </citation>
    <scope>NUCLEOTIDE SEQUENCE</scope>
</reference>
<dbReference type="Proteomes" id="UP000626109">
    <property type="component" value="Unassembled WGS sequence"/>
</dbReference>
<proteinExistence type="predicted"/>
<sequence length="127" mass="13549">GSAEPENAPLPPIFELDIFSDSDSEESSIPNNLSPQLAKRSKLSNSLLSGRSGASPSLVFPVSALPSPVFPGRSKQSASPSIWGSELGELHDLRSNGSVQVSNTSWTASSKVYERFAFLRRLGVGKF</sequence>
<accession>A0A813IP95</accession>